<evidence type="ECO:0000313" key="1">
    <source>
        <dbReference type="EMBL" id="KAF2464162.1"/>
    </source>
</evidence>
<evidence type="ECO:0000313" key="2">
    <source>
        <dbReference type="Proteomes" id="UP000799755"/>
    </source>
</evidence>
<keyword evidence="2" id="KW-1185">Reference proteome</keyword>
<dbReference type="Proteomes" id="UP000799755">
    <property type="component" value="Unassembled WGS sequence"/>
</dbReference>
<reference evidence="1" key="1">
    <citation type="journal article" date="2020" name="Stud. Mycol.">
        <title>101 Dothideomycetes genomes: a test case for predicting lifestyles and emergence of pathogens.</title>
        <authorList>
            <person name="Haridas S."/>
            <person name="Albert R."/>
            <person name="Binder M."/>
            <person name="Bloem J."/>
            <person name="Labutti K."/>
            <person name="Salamov A."/>
            <person name="Andreopoulos B."/>
            <person name="Baker S."/>
            <person name="Barry K."/>
            <person name="Bills G."/>
            <person name="Bluhm B."/>
            <person name="Cannon C."/>
            <person name="Castanera R."/>
            <person name="Culley D."/>
            <person name="Daum C."/>
            <person name="Ezra D."/>
            <person name="Gonzalez J."/>
            <person name="Henrissat B."/>
            <person name="Kuo A."/>
            <person name="Liang C."/>
            <person name="Lipzen A."/>
            <person name="Lutzoni F."/>
            <person name="Magnuson J."/>
            <person name="Mondo S."/>
            <person name="Nolan M."/>
            <person name="Ohm R."/>
            <person name="Pangilinan J."/>
            <person name="Park H.-J."/>
            <person name="Ramirez L."/>
            <person name="Alfaro M."/>
            <person name="Sun H."/>
            <person name="Tritt A."/>
            <person name="Yoshinaga Y."/>
            <person name="Zwiers L.-H."/>
            <person name="Turgeon B."/>
            <person name="Goodwin S."/>
            <person name="Spatafora J."/>
            <person name="Crous P."/>
            <person name="Grigoriev I."/>
        </authorList>
    </citation>
    <scope>NUCLEOTIDE SEQUENCE</scope>
    <source>
        <strain evidence="1">ATCC 200398</strain>
    </source>
</reference>
<comment type="caution">
    <text evidence="1">The sequence shown here is derived from an EMBL/GenBank/DDBJ whole genome shotgun (WGS) entry which is preliminary data.</text>
</comment>
<sequence length="96" mass="10194">MPISWLFSFVSCVLLLITSIALLVNYGSGVGPLLFSSGLRLASSGSSSLCTIQALSSLGNSGSRWQTVLIVVSESGPEFDHNSFSCIKSIRLQHDT</sequence>
<proteinExistence type="predicted"/>
<dbReference type="EMBL" id="MU003539">
    <property type="protein sequence ID" value="KAF2464162.1"/>
    <property type="molecule type" value="Genomic_DNA"/>
</dbReference>
<organism evidence="1 2">
    <name type="scientific">Lindgomyces ingoldianus</name>
    <dbReference type="NCBI Taxonomy" id="673940"/>
    <lineage>
        <taxon>Eukaryota</taxon>
        <taxon>Fungi</taxon>
        <taxon>Dikarya</taxon>
        <taxon>Ascomycota</taxon>
        <taxon>Pezizomycotina</taxon>
        <taxon>Dothideomycetes</taxon>
        <taxon>Pleosporomycetidae</taxon>
        <taxon>Pleosporales</taxon>
        <taxon>Lindgomycetaceae</taxon>
        <taxon>Lindgomyces</taxon>
    </lineage>
</organism>
<protein>
    <submittedName>
        <fullName evidence="1">Uncharacterized protein</fullName>
    </submittedName>
</protein>
<accession>A0ACB6QB70</accession>
<name>A0ACB6QB70_9PLEO</name>
<gene>
    <name evidence="1" type="ORF">BDR25DRAFT_361904</name>
</gene>